<dbReference type="KEGG" id="nue:C5F50_02560"/>
<dbReference type="RefSeq" id="WP_179372144.1">
    <property type="nucleotide sequence ID" value="NZ_CP026995.1"/>
</dbReference>
<dbReference type="GeneID" id="56066909"/>
<organism evidence="1 2">
    <name type="scientific">Nitrosopumilus ureiphilus</name>
    <dbReference type="NCBI Taxonomy" id="1470067"/>
    <lineage>
        <taxon>Archaea</taxon>
        <taxon>Nitrososphaerota</taxon>
        <taxon>Nitrososphaeria</taxon>
        <taxon>Nitrosopumilales</taxon>
        <taxon>Nitrosopumilaceae</taxon>
        <taxon>Nitrosopumilus</taxon>
    </lineage>
</organism>
<evidence type="ECO:0000313" key="2">
    <source>
        <dbReference type="Proteomes" id="UP000509478"/>
    </source>
</evidence>
<dbReference type="OrthoDB" id="376957at2157"/>
<accession>A0A7D5RAG6</accession>
<protein>
    <submittedName>
        <fullName evidence="1">Uncharacterized protein</fullName>
    </submittedName>
</protein>
<dbReference type="AlphaFoldDB" id="A0A7D5RAG6"/>
<evidence type="ECO:0000313" key="1">
    <source>
        <dbReference type="EMBL" id="QLH06082.1"/>
    </source>
</evidence>
<dbReference type="Proteomes" id="UP000509478">
    <property type="component" value="Chromosome"/>
</dbReference>
<reference evidence="1 2" key="1">
    <citation type="submission" date="2018-02" db="EMBL/GenBank/DDBJ databases">
        <title>Complete genome of Nitrosopumilus ureaphilus PS0.</title>
        <authorList>
            <person name="Qin W."/>
            <person name="Zheng Y."/>
            <person name="Stahl D.A."/>
        </authorList>
    </citation>
    <scope>NUCLEOTIDE SEQUENCE [LARGE SCALE GENOMIC DNA]</scope>
    <source>
        <strain evidence="1 2">PS0</strain>
    </source>
</reference>
<dbReference type="EMBL" id="CP026995">
    <property type="protein sequence ID" value="QLH06082.1"/>
    <property type="molecule type" value="Genomic_DNA"/>
</dbReference>
<proteinExistence type="predicted"/>
<name>A0A7D5RAG6_9ARCH</name>
<sequence>MVTKNDKNSRKLRDDELTWHEEIIKAQLEQWIVDVQKKAELEYRLQKAFENSKSHVSSLSQE</sequence>
<gene>
    <name evidence="1" type="ORF">C5F50_02560</name>
</gene>
<keyword evidence="2" id="KW-1185">Reference proteome</keyword>